<dbReference type="EMBL" id="JH993041">
    <property type="protein sequence ID" value="EKX39222.1"/>
    <property type="molecule type" value="Genomic_DNA"/>
</dbReference>
<dbReference type="PRINTS" id="PR01415">
    <property type="entry name" value="ANKYRIN"/>
</dbReference>
<dbReference type="Proteomes" id="UP000011087">
    <property type="component" value="Unassembled WGS sequence"/>
</dbReference>
<protein>
    <submittedName>
        <fullName evidence="4 5">Uncharacterized protein</fullName>
    </submittedName>
</protein>
<feature type="repeat" description="ANK" evidence="3">
    <location>
        <begin position="254"/>
        <end position="286"/>
    </location>
</feature>
<sequence>MPRPPLMATIASAHRLRSANFVQFQGDYVEEAEYCSDCSRLRLPWDIPEEEEPEHKEEELDDYINDPNRTKHYLDYMFAVEQGKLDADELHKQWLNAIDQELWESAVAGDARQVEKLLQQGANASSMAGLAGTFPLLHAAAGMGHVEVVETLVRQGGARVEAHDGEGWTPLHIAADRGHLGVVKKLHELGADVNARVALVNGSQADMLYQDKVPFEWNEGAIHWCAKSEHPEMAVTMIDCLADLGADMNLRTSDNRTAIHWAIEHNCIPIVKKLVERGADVNARCCYRWDALNMAARAGNLKMVETLLALNADVYSRSPNLRSPLWWAESNHFDDVADVLRKYGIVDRKPMAEIMRNY</sequence>
<dbReference type="STRING" id="905079.L1ISZ2"/>
<dbReference type="SMART" id="SM00248">
    <property type="entry name" value="ANK"/>
    <property type="match status" value="6"/>
</dbReference>
<dbReference type="OrthoDB" id="539213at2759"/>
<dbReference type="eggNOG" id="KOG0504">
    <property type="taxonomic scope" value="Eukaryota"/>
</dbReference>
<dbReference type="Pfam" id="PF00023">
    <property type="entry name" value="Ank"/>
    <property type="match status" value="1"/>
</dbReference>
<proteinExistence type="predicted"/>
<evidence type="ECO:0000256" key="3">
    <source>
        <dbReference type="PROSITE-ProRule" id="PRU00023"/>
    </source>
</evidence>
<dbReference type="AlphaFoldDB" id="L1ISZ2"/>
<accession>L1ISZ2</accession>
<organism evidence="4">
    <name type="scientific">Guillardia theta (strain CCMP2712)</name>
    <name type="common">Cryptophyte</name>
    <dbReference type="NCBI Taxonomy" id="905079"/>
    <lineage>
        <taxon>Eukaryota</taxon>
        <taxon>Cryptophyceae</taxon>
        <taxon>Pyrenomonadales</taxon>
        <taxon>Geminigeraceae</taxon>
        <taxon>Guillardia</taxon>
    </lineage>
</organism>
<reference evidence="5" key="3">
    <citation type="submission" date="2016-03" db="UniProtKB">
        <authorList>
            <consortium name="EnsemblProtists"/>
        </authorList>
    </citation>
    <scope>IDENTIFICATION</scope>
</reference>
<evidence type="ECO:0000256" key="2">
    <source>
        <dbReference type="ARBA" id="ARBA00023043"/>
    </source>
</evidence>
<gene>
    <name evidence="4" type="ORF">GUITHDRAFT_114657</name>
</gene>
<dbReference type="PROSITE" id="PS50088">
    <property type="entry name" value="ANK_REPEAT"/>
    <property type="match status" value="2"/>
</dbReference>
<dbReference type="OMA" id="LISHGMN"/>
<reference evidence="4 6" key="1">
    <citation type="journal article" date="2012" name="Nature">
        <title>Algal genomes reveal evolutionary mosaicism and the fate of nucleomorphs.</title>
        <authorList>
            <consortium name="DOE Joint Genome Institute"/>
            <person name="Curtis B.A."/>
            <person name="Tanifuji G."/>
            <person name="Burki F."/>
            <person name="Gruber A."/>
            <person name="Irimia M."/>
            <person name="Maruyama S."/>
            <person name="Arias M.C."/>
            <person name="Ball S.G."/>
            <person name="Gile G.H."/>
            <person name="Hirakawa Y."/>
            <person name="Hopkins J.F."/>
            <person name="Kuo A."/>
            <person name="Rensing S.A."/>
            <person name="Schmutz J."/>
            <person name="Symeonidi A."/>
            <person name="Elias M."/>
            <person name="Eveleigh R.J."/>
            <person name="Herman E.K."/>
            <person name="Klute M.J."/>
            <person name="Nakayama T."/>
            <person name="Obornik M."/>
            <person name="Reyes-Prieto A."/>
            <person name="Armbrust E.V."/>
            <person name="Aves S.J."/>
            <person name="Beiko R.G."/>
            <person name="Coutinho P."/>
            <person name="Dacks J.B."/>
            <person name="Durnford D.G."/>
            <person name="Fast N.M."/>
            <person name="Green B.R."/>
            <person name="Grisdale C.J."/>
            <person name="Hempel F."/>
            <person name="Henrissat B."/>
            <person name="Hoppner M.P."/>
            <person name="Ishida K."/>
            <person name="Kim E."/>
            <person name="Koreny L."/>
            <person name="Kroth P.G."/>
            <person name="Liu Y."/>
            <person name="Malik S.B."/>
            <person name="Maier U.G."/>
            <person name="McRose D."/>
            <person name="Mock T."/>
            <person name="Neilson J.A."/>
            <person name="Onodera N.T."/>
            <person name="Poole A.M."/>
            <person name="Pritham E.J."/>
            <person name="Richards T.A."/>
            <person name="Rocap G."/>
            <person name="Roy S.W."/>
            <person name="Sarai C."/>
            <person name="Schaack S."/>
            <person name="Shirato S."/>
            <person name="Slamovits C.H."/>
            <person name="Spencer D.F."/>
            <person name="Suzuki S."/>
            <person name="Worden A.Z."/>
            <person name="Zauner S."/>
            <person name="Barry K."/>
            <person name="Bell C."/>
            <person name="Bharti A.K."/>
            <person name="Crow J.A."/>
            <person name="Grimwood J."/>
            <person name="Kramer R."/>
            <person name="Lindquist E."/>
            <person name="Lucas S."/>
            <person name="Salamov A."/>
            <person name="McFadden G.I."/>
            <person name="Lane C.E."/>
            <person name="Keeling P.J."/>
            <person name="Gray M.W."/>
            <person name="Grigoriev I.V."/>
            <person name="Archibald J.M."/>
        </authorList>
    </citation>
    <scope>NUCLEOTIDE SEQUENCE</scope>
    <source>
        <strain evidence="4 6">CCMP2712</strain>
    </source>
</reference>
<evidence type="ECO:0000313" key="4">
    <source>
        <dbReference type="EMBL" id="EKX39222.1"/>
    </source>
</evidence>
<dbReference type="KEGG" id="gtt:GUITHDRAFT_114657"/>
<dbReference type="EnsemblProtists" id="EKX39222">
    <property type="protein sequence ID" value="EKX39222"/>
    <property type="gene ID" value="GUITHDRAFT_114657"/>
</dbReference>
<dbReference type="HOGENOM" id="CLU_774903_0_0_1"/>
<dbReference type="RefSeq" id="XP_005826202.1">
    <property type="nucleotide sequence ID" value="XM_005826145.1"/>
</dbReference>
<dbReference type="Gene3D" id="1.25.40.20">
    <property type="entry name" value="Ankyrin repeat-containing domain"/>
    <property type="match status" value="3"/>
</dbReference>
<dbReference type="SUPFAM" id="SSF48403">
    <property type="entry name" value="Ankyrin repeat"/>
    <property type="match status" value="1"/>
</dbReference>
<keyword evidence="1" id="KW-0677">Repeat</keyword>
<evidence type="ECO:0000313" key="5">
    <source>
        <dbReference type="EnsemblProtists" id="EKX39222"/>
    </source>
</evidence>
<dbReference type="Pfam" id="PF12796">
    <property type="entry name" value="Ank_2"/>
    <property type="match status" value="2"/>
</dbReference>
<feature type="repeat" description="ANK" evidence="3">
    <location>
        <begin position="166"/>
        <end position="198"/>
    </location>
</feature>
<dbReference type="InterPro" id="IPR002110">
    <property type="entry name" value="Ankyrin_rpt"/>
</dbReference>
<dbReference type="PANTHER" id="PTHR24198:SF165">
    <property type="entry name" value="ANKYRIN REPEAT-CONTAINING PROTEIN-RELATED"/>
    <property type="match status" value="1"/>
</dbReference>
<dbReference type="InterPro" id="IPR036770">
    <property type="entry name" value="Ankyrin_rpt-contain_sf"/>
</dbReference>
<keyword evidence="6" id="KW-1185">Reference proteome</keyword>
<evidence type="ECO:0000313" key="6">
    <source>
        <dbReference type="Proteomes" id="UP000011087"/>
    </source>
</evidence>
<dbReference type="GeneID" id="17296039"/>
<reference evidence="6" key="2">
    <citation type="submission" date="2012-11" db="EMBL/GenBank/DDBJ databases">
        <authorList>
            <person name="Kuo A."/>
            <person name="Curtis B.A."/>
            <person name="Tanifuji G."/>
            <person name="Burki F."/>
            <person name="Gruber A."/>
            <person name="Irimia M."/>
            <person name="Maruyama S."/>
            <person name="Arias M.C."/>
            <person name="Ball S.G."/>
            <person name="Gile G.H."/>
            <person name="Hirakawa Y."/>
            <person name="Hopkins J.F."/>
            <person name="Rensing S.A."/>
            <person name="Schmutz J."/>
            <person name="Symeonidi A."/>
            <person name="Elias M."/>
            <person name="Eveleigh R.J."/>
            <person name="Herman E.K."/>
            <person name="Klute M.J."/>
            <person name="Nakayama T."/>
            <person name="Obornik M."/>
            <person name="Reyes-Prieto A."/>
            <person name="Armbrust E.V."/>
            <person name="Aves S.J."/>
            <person name="Beiko R.G."/>
            <person name="Coutinho P."/>
            <person name="Dacks J.B."/>
            <person name="Durnford D.G."/>
            <person name="Fast N.M."/>
            <person name="Green B.R."/>
            <person name="Grisdale C."/>
            <person name="Hempe F."/>
            <person name="Henrissat B."/>
            <person name="Hoppner M.P."/>
            <person name="Ishida K.-I."/>
            <person name="Kim E."/>
            <person name="Koreny L."/>
            <person name="Kroth P.G."/>
            <person name="Liu Y."/>
            <person name="Malik S.-B."/>
            <person name="Maier U.G."/>
            <person name="McRose D."/>
            <person name="Mock T."/>
            <person name="Neilson J.A."/>
            <person name="Onodera N.T."/>
            <person name="Poole A.M."/>
            <person name="Pritham E.J."/>
            <person name="Richards T.A."/>
            <person name="Rocap G."/>
            <person name="Roy S.W."/>
            <person name="Sarai C."/>
            <person name="Schaack S."/>
            <person name="Shirato S."/>
            <person name="Slamovits C.H."/>
            <person name="Spencer D.F."/>
            <person name="Suzuki S."/>
            <person name="Worden A.Z."/>
            <person name="Zauner S."/>
            <person name="Barry K."/>
            <person name="Bell C."/>
            <person name="Bharti A.K."/>
            <person name="Crow J.A."/>
            <person name="Grimwood J."/>
            <person name="Kramer R."/>
            <person name="Lindquist E."/>
            <person name="Lucas S."/>
            <person name="Salamov A."/>
            <person name="McFadden G.I."/>
            <person name="Lane C.E."/>
            <person name="Keeling P.J."/>
            <person name="Gray M.W."/>
            <person name="Grigoriev I.V."/>
            <person name="Archibald J.M."/>
        </authorList>
    </citation>
    <scope>NUCLEOTIDE SEQUENCE</scope>
    <source>
        <strain evidence="6">CCMP2712</strain>
    </source>
</reference>
<dbReference type="PaxDb" id="55529-EKX39222"/>
<name>L1ISZ2_GUITC</name>
<evidence type="ECO:0000256" key="1">
    <source>
        <dbReference type="ARBA" id="ARBA00022737"/>
    </source>
</evidence>
<keyword evidence="2 3" id="KW-0040">ANK repeat</keyword>
<dbReference type="PANTHER" id="PTHR24198">
    <property type="entry name" value="ANKYRIN REPEAT AND PROTEIN KINASE DOMAIN-CONTAINING PROTEIN"/>
    <property type="match status" value="1"/>
</dbReference>
<dbReference type="PROSITE" id="PS50297">
    <property type="entry name" value="ANK_REP_REGION"/>
    <property type="match status" value="2"/>
</dbReference>